<dbReference type="PRINTS" id="PR00633">
    <property type="entry name" value="RCCNDNSATION"/>
</dbReference>
<dbReference type="Pfam" id="PF13540">
    <property type="entry name" value="RCC1_2"/>
    <property type="match status" value="1"/>
</dbReference>
<dbReference type="PROSITE" id="PS00626">
    <property type="entry name" value="RCC1_2"/>
    <property type="match status" value="1"/>
</dbReference>
<organism evidence="3 4">
    <name type="scientific">Durusdinium trenchii</name>
    <dbReference type="NCBI Taxonomy" id="1381693"/>
    <lineage>
        <taxon>Eukaryota</taxon>
        <taxon>Sar</taxon>
        <taxon>Alveolata</taxon>
        <taxon>Dinophyceae</taxon>
        <taxon>Suessiales</taxon>
        <taxon>Symbiodiniaceae</taxon>
        <taxon>Durusdinium</taxon>
    </lineage>
</organism>
<dbReference type="InterPro" id="IPR000408">
    <property type="entry name" value="Reg_chr_condens"/>
</dbReference>
<comment type="caution">
    <text evidence="3">The sequence shown here is derived from an EMBL/GenBank/DDBJ whole genome shotgun (WGS) entry which is preliminary data.</text>
</comment>
<proteinExistence type="predicted"/>
<evidence type="ECO:0000313" key="3">
    <source>
        <dbReference type="EMBL" id="CAK9031757.1"/>
    </source>
</evidence>
<feature type="repeat" description="RCC1" evidence="2">
    <location>
        <begin position="354"/>
        <end position="410"/>
    </location>
</feature>
<gene>
    <name evidence="3" type="ORF">SCF082_LOCUS19777</name>
</gene>
<dbReference type="PANTHER" id="PTHR22872:SF2">
    <property type="entry name" value="INHIBITOR OF BRUTON TYROSINE KINASE"/>
    <property type="match status" value="1"/>
</dbReference>
<dbReference type="PANTHER" id="PTHR22872">
    <property type="entry name" value="BTK-BINDING PROTEIN-RELATED"/>
    <property type="match status" value="1"/>
</dbReference>
<dbReference type="SUPFAM" id="SSF50985">
    <property type="entry name" value="RCC1/BLIP-II"/>
    <property type="match status" value="2"/>
</dbReference>
<feature type="repeat" description="RCC1" evidence="2">
    <location>
        <begin position="300"/>
        <end position="353"/>
    </location>
</feature>
<name>A0ABP0KYY6_9DINO</name>
<dbReference type="Gene3D" id="2.130.10.30">
    <property type="entry name" value="Regulator of chromosome condensation 1/beta-lactamase-inhibitor protein II"/>
    <property type="match status" value="2"/>
</dbReference>
<evidence type="ECO:0000256" key="2">
    <source>
        <dbReference type="PROSITE-ProRule" id="PRU00235"/>
    </source>
</evidence>
<dbReference type="Pfam" id="PF00415">
    <property type="entry name" value="RCC1"/>
    <property type="match status" value="3"/>
</dbReference>
<protein>
    <submittedName>
        <fullName evidence="3">X-linked retinitis pigmentosa GTPase regulator (MRpgr)</fullName>
    </submittedName>
</protein>
<dbReference type="InterPro" id="IPR051625">
    <property type="entry name" value="Signaling_Regulatory_Domain"/>
</dbReference>
<feature type="repeat" description="RCC1" evidence="2">
    <location>
        <begin position="115"/>
        <end position="173"/>
    </location>
</feature>
<sequence>MGVDEPVHELELVEEFMQRHRCNTTRLLWVLTNCRQHTFLPTMACGQAHTVVLKGSEVFTFGEGDQGQLGHKSTENAVMPTKVGFDPRVHKDRASLQFVAVACGAKHTCLLTADGRIMGFGSNAIGQLGVAGDKEKVTEPTLFREFRETRNGPPVRFVQVVAGRFYTAALTTTGRVAVFGRGMEVDLSRGFLVMRGEMEDGEVAVQVAAGEAHLLILTDRNRIFAVGNGDFGKLAAKRNAEPDEAEELLDPENRRVVSIARMFGAVRRPALVDLPMLAPGNTIVQIAAGGNQSAFVTGAGDLYMWGSGLNGELGIGRFEKFLRSPTRVSLPASSPFAVHVACGESHTAVLTTKGAVVTFGSATFSQDGKPTAFWATNRPGAISAGELEGQANALRAVVCGGRHTAVLDVAGDLFCFGDPVCCGRRLRSPAAAKSNHLPRRLLLHPEDHIDRAQLAAFRAQRHNTV</sequence>
<evidence type="ECO:0000256" key="1">
    <source>
        <dbReference type="ARBA" id="ARBA00022737"/>
    </source>
</evidence>
<keyword evidence="4" id="KW-1185">Reference proteome</keyword>
<accession>A0ABP0KYY6</accession>
<dbReference type="InterPro" id="IPR009091">
    <property type="entry name" value="RCC1/BLIP-II"/>
</dbReference>
<dbReference type="Proteomes" id="UP001642464">
    <property type="component" value="Unassembled WGS sequence"/>
</dbReference>
<evidence type="ECO:0000313" key="4">
    <source>
        <dbReference type="Proteomes" id="UP001642464"/>
    </source>
</evidence>
<keyword evidence="1" id="KW-0677">Repeat</keyword>
<dbReference type="EMBL" id="CAXAMM010013600">
    <property type="protein sequence ID" value="CAK9031757.1"/>
    <property type="molecule type" value="Genomic_DNA"/>
</dbReference>
<reference evidence="3 4" key="1">
    <citation type="submission" date="2024-02" db="EMBL/GenBank/DDBJ databases">
        <authorList>
            <person name="Chen Y."/>
            <person name="Shah S."/>
            <person name="Dougan E. K."/>
            <person name="Thang M."/>
            <person name="Chan C."/>
        </authorList>
    </citation>
    <scope>NUCLEOTIDE SEQUENCE [LARGE SCALE GENOMIC DNA]</scope>
</reference>
<dbReference type="PROSITE" id="PS50012">
    <property type="entry name" value="RCC1_3"/>
    <property type="match status" value="4"/>
</dbReference>
<feature type="repeat" description="RCC1" evidence="2">
    <location>
        <begin position="56"/>
        <end position="114"/>
    </location>
</feature>